<dbReference type="AlphaFoldDB" id="A0A8J7SM51"/>
<evidence type="ECO:0000313" key="2">
    <source>
        <dbReference type="Proteomes" id="UP000672602"/>
    </source>
</evidence>
<dbReference type="Proteomes" id="UP000672602">
    <property type="component" value="Unassembled WGS sequence"/>
</dbReference>
<evidence type="ECO:0000313" key="1">
    <source>
        <dbReference type="EMBL" id="MBP5857193.1"/>
    </source>
</evidence>
<organism evidence="1 2">
    <name type="scientific">Marivibrio halodurans</name>
    <dbReference type="NCBI Taxonomy" id="2039722"/>
    <lineage>
        <taxon>Bacteria</taxon>
        <taxon>Pseudomonadati</taxon>
        <taxon>Pseudomonadota</taxon>
        <taxon>Alphaproteobacteria</taxon>
        <taxon>Rhodospirillales</taxon>
        <taxon>Rhodospirillaceae</taxon>
        <taxon>Marivibrio</taxon>
    </lineage>
</organism>
<protein>
    <submittedName>
        <fullName evidence="1">Uncharacterized protein</fullName>
    </submittedName>
</protein>
<proteinExistence type="predicted"/>
<keyword evidence="2" id="KW-1185">Reference proteome</keyword>
<sequence>MADRPMQELAGPALESEDFVAEHKRKAMGLFLDAWDEGCAQGIPSDLLSEVCLYLALTDLIEDRGEEDVAAIIESLPERVRAGEFTLYEERH</sequence>
<reference evidence="1" key="1">
    <citation type="submission" date="2021-04" db="EMBL/GenBank/DDBJ databases">
        <authorList>
            <person name="Zhang D.-C."/>
        </authorList>
    </citation>
    <scope>NUCLEOTIDE SEQUENCE</scope>
    <source>
        <strain evidence="1">CGMCC 1.15697</strain>
    </source>
</reference>
<comment type="caution">
    <text evidence="1">The sequence shown here is derived from an EMBL/GenBank/DDBJ whole genome shotgun (WGS) entry which is preliminary data.</text>
</comment>
<accession>A0A8J7SM51</accession>
<dbReference type="EMBL" id="JAGMWN010000004">
    <property type="protein sequence ID" value="MBP5857193.1"/>
    <property type="molecule type" value="Genomic_DNA"/>
</dbReference>
<name>A0A8J7SM51_9PROT</name>
<dbReference type="RefSeq" id="WP_210681788.1">
    <property type="nucleotide sequence ID" value="NZ_JAGMWN010000004.1"/>
</dbReference>
<gene>
    <name evidence="1" type="ORF">KAJ83_09250</name>
</gene>